<dbReference type="Proteomes" id="UP000649604">
    <property type="component" value="Unassembled WGS sequence"/>
</dbReference>
<evidence type="ECO:0000313" key="4">
    <source>
        <dbReference type="Proteomes" id="UP000649604"/>
    </source>
</evidence>
<protein>
    <recommendedName>
        <fullName evidence="5">Secreted protein</fullName>
    </recommendedName>
</protein>
<sequence length="111" mass="12198">MRHLVICAVVITLLAAVGVVAQTQEQPIASEEKSAATPVATDPEVITAPRKYPIAAGVWYPGQPLPEKPFRYYRIRCWPGCHHNSEYGKYPDRPTTSPVHASEDMAPTDSP</sequence>
<evidence type="ECO:0000313" key="3">
    <source>
        <dbReference type="EMBL" id="MBD3323533.1"/>
    </source>
</evidence>
<feature type="chain" id="PRO_5039337878" description="Secreted protein" evidence="2">
    <location>
        <begin position="22"/>
        <end position="111"/>
    </location>
</feature>
<evidence type="ECO:0000256" key="1">
    <source>
        <dbReference type="SAM" id="MobiDB-lite"/>
    </source>
</evidence>
<proteinExistence type="predicted"/>
<keyword evidence="2" id="KW-0732">Signal</keyword>
<name>A0A9D5Q4Q4_9BACT</name>
<feature type="region of interest" description="Disordered" evidence="1">
    <location>
        <begin position="83"/>
        <end position="111"/>
    </location>
</feature>
<dbReference type="AlphaFoldDB" id="A0A9D5Q4Q4"/>
<organism evidence="3 4">
    <name type="scientific">candidate division KSB3 bacterium</name>
    <dbReference type="NCBI Taxonomy" id="2044937"/>
    <lineage>
        <taxon>Bacteria</taxon>
        <taxon>candidate division KSB3</taxon>
    </lineage>
</organism>
<feature type="signal peptide" evidence="2">
    <location>
        <begin position="1"/>
        <end position="21"/>
    </location>
</feature>
<comment type="caution">
    <text evidence="3">The sequence shown here is derived from an EMBL/GenBank/DDBJ whole genome shotgun (WGS) entry which is preliminary data.</text>
</comment>
<accession>A0A9D5Q4Q4</accession>
<feature type="compositionally biased region" description="Basic and acidic residues" evidence="1">
    <location>
        <begin position="83"/>
        <end position="92"/>
    </location>
</feature>
<evidence type="ECO:0008006" key="5">
    <source>
        <dbReference type="Google" id="ProtNLM"/>
    </source>
</evidence>
<reference evidence="3" key="1">
    <citation type="submission" date="2019-11" db="EMBL/GenBank/DDBJ databases">
        <title>Microbial mats filling the niche in hypersaline microbial mats.</title>
        <authorList>
            <person name="Wong H.L."/>
            <person name="Macleod F.I."/>
            <person name="White R.A. III"/>
            <person name="Burns B.P."/>
        </authorList>
    </citation>
    <scope>NUCLEOTIDE SEQUENCE</scope>
    <source>
        <strain evidence="3">Rbin_158</strain>
    </source>
</reference>
<evidence type="ECO:0000256" key="2">
    <source>
        <dbReference type="SAM" id="SignalP"/>
    </source>
</evidence>
<dbReference type="EMBL" id="WJJP01000092">
    <property type="protein sequence ID" value="MBD3323533.1"/>
    <property type="molecule type" value="Genomic_DNA"/>
</dbReference>
<gene>
    <name evidence="3" type="ORF">GF339_03050</name>
</gene>